<protein>
    <submittedName>
        <fullName evidence="2">Uncharacterized protein</fullName>
    </submittedName>
</protein>
<evidence type="ECO:0000313" key="2">
    <source>
        <dbReference type="EMBL" id="EJK48902.1"/>
    </source>
</evidence>
<feature type="region of interest" description="Disordered" evidence="1">
    <location>
        <begin position="84"/>
        <end position="120"/>
    </location>
</feature>
<proteinExistence type="predicted"/>
<dbReference type="Proteomes" id="UP000266841">
    <property type="component" value="Unassembled WGS sequence"/>
</dbReference>
<evidence type="ECO:0000256" key="1">
    <source>
        <dbReference type="SAM" id="MobiDB-lite"/>
    </source>
</evidence>
<accession>K0RQC4</accession>
<feature type="compositionally biased region" description="Polar residues" evidence="1">
    <location>
        <begin position="111"/>
        <end position="120"/>
    </location>
</feature>
<reference evidence="2 3" key="1">
    <citation type="journal article" date="2012" name="Genome Biol.">
        <title>Genome and low-iron response of an oceanic diatom adapted to chronic iron limitation.</title>
        <authorList>
            <person name="Lommer M."/>
            <person name="Specht M."/>
            <person name="Roy A.S."/>
            <person name="Kraemer L."/>
            <person name="Andreson R."/>
            <person name="Gutowska M.A."/>
            <person name="Wolf J."/>
            <person name="Bergner S.V."/>
            <person name="Schilhabel M.B."/>
            <person name="Klostermeier U.C."/>
            <person name="Beiko R.G."/>
            <person name="Rosenstiel P."/>
            <person name="Hippler M."/>
            <person name="Laroche J."/>
        </authorList>
    </citation>
    <scope>NUCLEOTIDE SEQUENCE [LARGE SCALE GENOMIC DNA]</scope>
    <source>
        <strain evidence="2 3">CCMP1005</strain>
    </source>
</reference>
<gene>
    <name evidence="2" type="ORF">THAOC_32265</name>
</gene>
<evidence type="ECO:0000313" key="3">
    <source>
        <dbReference type="Proteomes" id="UP000266841"/>
    </source>
</evidence>
<feature type="compositionally biased region" description="Basic and acidic residues" evidence="1">
    <location>
        <begin position="92"/>
        <end position="110"/>
    </location>
</feature>
<organism evidence="2 3">
    <name type="scientific">Thalassiosira oceanica</name>
    <name type="common">Marine diatom</name>
    <dbReference type="NCBI Taxonomy" id="159749"/>
    <lineage>
        <taxon>Eukaryota</taxon>
        <taxon>Sar</taxon>
        <taxon>Stramenopiles</taxon>
        <taxon>Ochrophyta</taxon>
        <taxon>Bacillariophyta</taxon>
        <taxon>Coscinodiscophyceae</taxon>
        <taxon>Thalassiosirophycidae</taxon>
        <taxon>Thalassiosirales</taxon>
        <taxon>Thalassiosiraceae</taxon>
        <taxon>Thalassiosira</taxon>
    </lineage>
</organism>
<name>K0RQC4_THAOC</name>
<comment type="caution">
    <text evidence="2">The sequence shown here is derived from an EMBL/GenBank/DDBJ whole genome shotgun (WGS) entry which is preliminary data.</text>
</comment>
<sequence>MGSLLRMRCSAASPQRTQLSIPPDTGTIDVFRMPAGFGIRLGDGPGFPGAKDYPPLQQEGSYAAKLKHALREFSVSQGVTTNKSFLLNAKQRGQDDMEGRDLSSFAEKRGGSNNSSDSGA</sequence>
<keyword evidence="3" id="KW-1185">Reference proteome</keyword>
<dbReference type="OrthoDB" id="196847at2759"/>
<dbReference type="AlphaFoldDB" id="K0RQC4"/>
<dbReference type="EMBL" id="AGNL01045309">
    <property type="protein sequence ID" value="EJK48902.1"/>
    <property type="molecule type" value="Genomic_DNA"/>
</dbReference>